<dbReference type="EMBL" id="BSYO01000033">
    <property type="protein sequence ID" value="GMH27784.1"/>
    <property type="molecule type" value="Genomic_DNA"/>
</dbReference>
<name>A0AAD3TEQ4_NEPGR</name>
<evidence type="ECO:0000313" key="3">
    <source>
        <dbReference type="Proteomes" id="UP001279734"/>
    </source>
</evidence>
<feature type="region of interest" description="Disordered" evidence="1">
    <location>
        <begin position="121"/>
        <end position="168"/>
    </location>
</feature>
<keyword evidence="3" id="KW-1185">Reference proteome</keyword>
<dbReference type="Proteomes" id="UP001279734">
    <property type="component" value="Unassembled WGS sequence"/>
</dbReference>
<gene>
    <name evidence="2" type="ORF">Nepgr_029627</name>
</gene>
<proteinExistence type="predicted"/>
<feature type="compositionally biased region" description="Low complexity" evidence="1">
    <location>
        <begin position="150"/>
        <end position="166"/>
    </location>
</feature>
<accession>A0AAD3TEQ4</accession>
<evidence type="ECO:0000256" key="1">
    <source>
        <dbReference type="SAM" id="MobiDB-lite"/>
    </source>
</evidence>
<dbReference type="AlphaFoldDB" id="A0AAD3TEQ4"/>
<organism evidence="2 3">
    <name type="scientific">Nepenthes gracilis</name>
    <name type="common">Slender pitcher plant</name>
    <dbReference type="NCBI Taxonomy" id="150966"/>
    <lineage>
        <taxon>Eukaryota</taxon>
        <taxon>Viridiplantae</taxon>
        <taxon>Streptophyta</taxon>
        <taxon>Embryophyta</taxon>
        <taxon>Tracheophyta</taxon>
        <taxon>Spermatophyta</taxon>
        <taxon>Magnoliopsida</taxon>
        <taxon>eudicotyledons</taxon>
        <taxon>Gunneridae</taxon>
        <taxon>Pentapetalae</taxon>
        <taxon>Caryophyllales</taxon>
        <taxon>Nepenthaceae</taxon>
        <taxon>Nepenthes</taxon>
    </lineage>
</organism>
<comment type="caution">
    <text evidence="2">The sequence shown here is derived from an EMBL/GenBank/DDBJ whole genome shotgun (WGS) entry which is preliminary data.</text>
</comment>
<protein>
    <submittedName>
        <fullName evidence="2">Uncharacterized protein</fullName>
    </submittedName>
</protein>
<evidence type="ECO:0000313" key="2">
    <source>
        <dbReference type="EMBL" id="GMH27784.1"/>
    </source>
</evidence>
<reference evidence="2" key="1">
    <citation type="submission" date="2023-05" db="EMBL/GenBank/DDBJ databases">
        <title>Nepenthes gracilis genome sequencing.</title>
        <authorList>
            <person name="Fukushima K."/>
        </authorList>
    </citation>
    <scope>NUCLEOTIDE SEQUENCE</scope>
    <source>
        <strain evidence="2">SING2019-196</strain>
    </source>
</reference>
<sequence length="189" mass="20111">MTGIKKSVGASVLPSFSSASIVQTTVEVAELTSNVQMPDRNTGSKIAIFGGLPPLSKICNEPRTEEAPSALMISGSTQSAYLQDRIQEPAVASEVLPEDITIPSTSPAKAQSQIVANPPCFEKENRHPKIPVSNPMEVQDRARPDRINTPASSSHPSPGGHPDCPSAPALRMSLNEIALNARFIQASFR</sequence>